<feature type="region of interest" description="Disordered" evidence="1">
    <location>
        <begin position="375"/>
        <end position="396"/>
    </location>
</feature>
<evidence type="ECO:0000256" key="1">
    <source>
        <dbReference type="SAM" id="MobiDB-lite"/>
    </source>
</evidence>
<evidence type="ECO:0000313" key="3">
    <source>
        <dbReference type="Proteomes" id="UP000623467"/>
    </source>
</evidence>
<accession>A0A8H6ZHG7</accession>
<evidence type="ECO:0000313" key="2">
    <source>
        <dbReference type="EMBL" id="KAF7376951.1"/>
    </source>
</evidence>
<sequence length="511" mass="56624">MAKSQLLELPPELILACLENLPFRDLDACLESGSRLIRDLIRDSVVIRYRRQQLRAGVEENPQLASNLVISDRVVQLQCRETDWQNFSPRSTHGVNLDFETSGLYDLGSDVYFVGGSPDPKTRMCTAIKAIHTSPGAEWHTIDCGKSIVDFGTALEEHDLIAMVTYTLYGQNLRTASVDVVFFKFSTGTAHPLATRHTLHIHDIEVNCGRPTISIEFSGETLALSIVYWGFERRDMDALHLYNWQTGIPKMDPFPICNTGLAFLTPDLLILTNSMDSALDVLRVPSTDNPEPPNFIHSFHLPLLAPSTSIHTFQCRGAPNPRASFSRPGTAPFLARPASALIQCTLQIITPIGVSSCIFVLDRARFTAVVNSCRKTPRSRGSAEDDGSDEEEDDDHHIDIEWDEWGPRCTRWLDADDLSTQYITTSAGQRMVAIAYNAFQQPAPIRVLDFNPAAVLAFDSADHSDGLHATRRVVPAGTQVLEPFADPLVSGDALRGGHIQASVRLWRSFGE</sequence>
<feature type="compositionally biased region" description="Acidic residues" evidence="1">
    <location>
        <begin position="384"/>
        <end position="394"/>
    </location>
</feature>
<proteinExistence type="predicted"/>
<dbReference type="EMBL" id="JACAZH010000001">
    <property type="protein sequence ID" value="KAF7376951.1"/>
    <property type="molecule type" value="Genomic_DNA"/>
</dbReference>
<evidence type="ECO:0008006" key="4">
    <source>
        <dbReference type="Google" id="ProtNLM"/>
    </source>
</evidence>
<comment type="caution">
    <text evidence="2">The sequence shown here is derived from an EMBL/GenBank/DDBJ whole genome shotgun (WGS) entry which is preliminary data.</text>
</comment>
<name>A0A8H6ZHG7_9AGAR</name>
<reference evidence="2" key="1">
    <citation type="submission" date="2020-05" db="EMBL/GenBank/DDBJ databases">
        <title>Mycena genomes resolve the evolution of fungal bioluminescence.</title>
        <authorList>
            <person name="Tsai I.J."/>
        </authorList>
    </citation>
    <scope>NUCLEOTIDE SEQUENCE</scope>
    <source>
        <strain evidence="2">160909Yilan</strain>
    </source>
</reference>
<dbReference type="Proteomes" id="UP000623467">
    <property type="component" value="Unassembled WGS sequence"/>
</dbReference>
<keyword evidence="3" id="KW-1185">Reference proteome</keyword>
<gene>
    <name evidence="2" type="ORF">MSAN_00112900</name>
</gene>
<protein>
    <recommendedName>
        <fullName evidence="4">F-box domain-containing protein</fullName>
    </recommendedName>
</protein>
<dbReference type="AlphaFoldDB" id="A0A8H6ZHG7"/>
<dbReference type="OrthoDB" id="3149552at2759"/>
<organism evidence="2 3">
    <name type="scientific">Mycena sanguinolenta</name>
    <dbReference type="NCBI Taxonomy" id="230812"/>
    <lineage>
        <taxon>Eukaryota</taxon>
        <taxon>Fungi</taxon>
        <taxon>Dikarya</taxon>
        <taxon>Basidiomycota</taxon>
        <taxon>Agaricomycotina</taxon>
        <taxon>Agaricomycetes</taxon>
        <taxon>Agaricomycetidae</taxon>
        <taxon>Agaricales</taxon>
        <taxon>Marasmiineae</taxon>
        <taxon>Mycenaceae</taxon>
        <taxon>Mycena</taxon>
    </lineage>
</organism>